<accession>A0ACB8RW76</accession>
<evidence type="ECO:0000313" key="1">
    <source>
        <dbReference type="EMBL" id="KAI0048153.1"/>
    </source>
</evidence>
<proteinExistence type="predicted"/>
<organism evidence="1 2">
    <name type="scientific">Auriscalpium vulgare</name>
    <dbReference type="NCBI Taxonomy" id="40419"/>
    <lineage>
        <taxon>Eukaryota</taxon>
        <taxon>Fungi</taxon>
        <taxon>Dikarya</taxon>
        <taxon>Basidiomycota</taxon>
        <taxon>Agaricomycotina</taxon>
        <taxon>Agaricomycetes</taxon>
        <taxon>Russulales</taxon>
        <taxon>Auriscalpiaceae</taxon>
        <taxon>Auriscalpium</taxon>
    </lineage>
</organism>
<sequence length="681" mass="74578">MPSKGGIHNPFSPLDDGDDAMERHNLLSLKSPAESKLLGDEPDYDDPSARPPRSSFRSSVALIPTPGSLAKRPPRYEPFTLKIWAVWLGSALMVVIGVGLEVAVKISQEKNGFKVPHKNVLSFVSTNFLTSFFAVLFVIPLAYLAINFDWQLRAWQPYLILSKGNATAQESLLLDYIGMSKIMIVYNSVKFKHRLITTSMLVTLLTYLLQPLAGSVLSIRLLDMSQSNCILFIAARQSDNNVIPASSVDSILAIGLSPDIDDLSAFASSAGFAEASAFNNFTDPPFIYHGWTVAQFVFPTDAYLNGTMAINTTAMQTNVNCANPISLNMDTAVPDDFSITATSVEGCSLGPVTFNPTNSEQLYGVTAVPNCGSTPQNVSFEPVFFWYYQTRQNGQHDARGVFCLPRMQLFDVVAFAFLNNGSLTNVSVVDNYPASNNVTGPPLNSNIYNGLLFDNSSNPNVQARALSIKSGIPNAIFRSAAQSPGGLDAVFDDNNGFLSYTKQVYTQHLALAAKANYFVPVDRTVSAELTQLTPRLWFDPLPSHVLSGVLLLVGLSIMVIHAQHWRSRRQVYLTHSPGAIGTSIAQTARSGFGELLYPYDSLEDLETKLRALRFRLDQRTGAIVVDDSAILFSEPPPDVRDETMMALTGQRHRRIPSSEDLEEHSSLPYTPGSVVHREADA</sequence>
<protein>
    <submittedName>
        <fullName evidence="1">Uncharacterized protein</fullName>
    </submittedName>
</protein>
<evidence type="ECO:0000313" key="2">
    <source>
        <dbReference type="Proteomes" id="UP000814033"/>
    </source>
</evidence>
<name>A0ACB8RW76_9AGAM</name>
<dbReference type="Proteomes" id="UP000814033">
    <property type="component" value="Unassembled WGS sequence"/>
</dbReference>
<comment type="caution">
    <text evidence="1">The sequence shown here is derived from an EMBL/GenBank/DDBJ whole genome shotgun (WGS) entry which is preliminary data.</text>
</comment>
<gene>
    <name evidence="1" type="ORF">FA95DRAFT_1540239</name>
</gene>
<reference evidence="1" key="1">
    <citation type="submission" date="2021-02" db="EMBL/GenBank/DDBJ databases">
        <authorList>
            <consortium name="DOE Joint Genome Institute"/>
            <person name="Ahrendt S."/>
            <person name="Looney B.P."/>
            <person name="Miyauchi S."/>
            <person name="Morin E."/>
            <person name="Drula E."/>
            <person name="Courty P.E."/>
            <person name="Chicoki N."/>
            <person name="Fauchery L."/>
            <person name="Kohler A."/>
            <person name="Kuo A."/>
            <person name="Labutti K."/>
            <person name="Pangilinan J."/>
            <person name="Lipzen A."/>
            <person name="Riley R."/>
            <person name="Andreopoulos W."/>
            <person name="He G."/>
            <person name="Johnson J."/>
            <person name="Barry K.W."/>
            <person name="Grigoriev I.V."/>
            <person name="Nagy L."/>
            <person name="Hibbett D."/>
            <person name="Henrissat B."/>
            <person name="Matheny P.B."/>
            <person name="Labbe J."/>
            <person name="Martin F."/>
        </authorList>
    </citation>
    <scope>NUCLEOTIDE SEQUENCE</scope>
    <source>
        <strain evidence="1">FP105234-sp</strain>
    </source>
</reference>
<reference evidence="1" key="2">
    <citation type="journal article" date="2022" name="New Phytol.">
        <title>Evolutionary transition to the ectomycorrhizal habit in the genomes of a hyperdiverse lineage of mushroom-forming fungi.</title>
        <authorList>
            <person name="Looney B."/>
            <person name="Miyauchi S."/>
            <person name="Morin E."/>
            <person name="Drula E."/>
            <person name="Courty P.E."/>
            <person name="Kohler A."/>
            <person name="Kuo A."/>
            <person name="LaButti K."/>
            <person name="Pangilinan J."/>
            <person name="Lipzen A."/>
            <person name="Riley R."/>
            <person name="Andreopoulos W."/>
            <person name="He G."/>
            <person name="Johnson J."/>
            <person name="Nolan M."/>
            <person name="Tritt A."/>
            <person name="Barry K.W."/>
            <person name="Grigoriev I.V."/>
            <person name="Nagy L.G."/>
            <person name="Hibbett D."/>
            <person name="Henrissat B."/>
            <person name="Matheny P.B."/>
            <person name="Labbe J."/>
            <person name="Martin F.M."/>
        </authorList>
    </citation>
    <scope>NUCLEOTIDE SEQUENCE</scope>
    <source>
        <strain evidence="1">FP105234-sp</strain>
    </source>
</reference>
<keyword evidence="2" id="KW-1185">Reference proteome</keyword>
<dbReference type="EMBL" id="MU275891">
    <property type="protein sequence ID" value="KAI0048153.1"/>
    <property type="molecule type" value="Genomic_DNA"/>
</dbReference>